<dbReference type="Pfam" id="PF00583">
    <property type="entry name" value="Acetyltransf_1"/>
    <property type="match status" value="1"/>
</dbReference>
<evidence type="ECO:0000313" key="2">
    <source>
        <dbReference type="EMBL" id="PRX11481.1"/>
    </source>
</evidence>
<dbReference type="PROSITE" id="PS51186">
    <property type="entry name" value="GNAT"/>
    <property type="match status" value="1"/>
</dbReference>
<organism evidence="2 3">
    <name type="scientific">Actinoplanes italicus</name>
    <dbReference type="NCBI Taxonomy" id="113567"/>
    <lineage>
        <taxon>Bacteria</taxon>
        <taxon>Bacillati</taxon>
        <taxon>Actinomycetota</taxon>
        <taxon>Actinomycetes</taxon>
        <taxon>Micromonosporales</taxon>
        <taxon>Micromonosporaceae</taxon>
        <taxon>Actinoplanes</taxon>
    </lineage>
</organism>
<evidence type="ECO:0000313" key="3">
    <source>
        <dbReference type="Proteomes" id="UP000239415"/>
    </source>
</evidence>
<feature type="domain" description="N-acetyltransferase" evidence="1">
    <location>
        <begin position="5"/>
        <end position="163"/>
    </location>
</feature>
<keyword evidence="2" id="KW-0689">Ribosomal protein</keyword>
<accession>A0A2T0JUX7</accession>
<dbReference type="AlphaFoldDB" id="A0A2T0JUX7"/>
<reference evidence="2 3" key="1">
    <citation type="submission" date="2018-03" db="EMBL/GenBank/DDBJ databases">
        <title>Genomic Encyclopedia of Archaeal and Bacterial Type Strains, Phase II (KMG-II): from individual species to whole genera.</title>
        <authorList>
            <person name="Goeker M."/>
        </authorList>
    </citation>
    <scope>NUCLEOTIDE SEQUENCE [LARGE SCALE GENOMIC DNA]</scope>
    <source>
        <strain evidence="2 3">DSM 43146</strain>
    </source>
</reference>
<evidence type="ECO:0000259" key="1">
    <source>
        <dbReference type="PROSITE" id="PS51186"/>
    </source>
</evidence>
<proteinExistence type="predicted"/>
<dbReference type="GO" id="GO:0005840">
    <property type="term" value="C:ribosome"/>
    <property type="evidence" value="ECO:0007669"/>
    <property type="project" value="UniProtKB-KW"/>
</dbReference>
<protein>
    <submittedName>
        <fullName evidence="2">Ribosomal protein S18 acetylase RimI-like enzyme</fullName>
    </submittedName>
</protein>
<dbReference type="Proteomes" id="UP000239415">
    <property type="component" value="Unassembled WGS sequence"/>
</dbReference>
<sequence length="163" mass="18035">MPETERLRPIEEPDWPAIVTLEADTYGDKGLAEGGQVLRTRAHPPTSFVLDTGDRLGGYLLALPYPEGAFPDLSRPETWARSSANLHLHDLVIVPGLRDRGRGRQLVRHLIRIGRSQAYERISLVSVGATAGFWAACGFHPHWRVTPPESYGPGAVYMTREIG</sequence>
<dbReference type="InterPro" id="IPR016181">
    <property type="entry name" value="Acyl_CoA_acyltransferase"/>
</dbReference>
<dbReference type="SUPFAM" id="SSF55729">
    <property type="entry name" value="Acyl-CoA N-acyltransferases (Nat)"/>
    <property type="match status" value="1"/>
</dbReference>
<dbReference type="InterPro" id="IPR000182">
    <property type="entry name" value="GNAT_dom"/>
</dbReference>
<dbReference type="GO" id="GO:0016747">
    <property type="term" value="F:acyltransferase activity, transferring groups other than amino-acyl groups"/>
    <property type="evidence" value="ECO:0007669"/>
    <property type="project" value="InterPro"/>
</dbReference>
<gene>
    <name evidence="2" type="ORF">CLV67_13157</name>
</gene>
<dbReference type="RefSeq" id="WP_106330201.1">
    <property type="nucleotide sequence ID" value="NZ_BOMO01000127.1"/>
</dbReference>
<keyword evidence="3" id="KW-1185">Reference proteome</keyword>
<dbReference type="Gene3D" id="3.40.630.30">
    <property type="match status" value="1"/>
</dbReference>
<dbReference type="EMBL" id="PVMZ01000031">
    <property type="protein sequence ID" value="PRX11481.1"/>
    <property type="molecule type" value="Genomic_DNA"/>
</dbReference>
<comment type="caution">
    <text evidence="2">The sequence shown here is derived from an EMBL/GenBank/DDBJ whole genome shotgun (WGS) entry which is preliminary data.</text>
</comment>
<dbReference type="OrthoDB" id="3619482at2"/>
<name>A0A2T0JUX7_9ACTN</name>
<keyword evidence="2" id="KW-0687">Ribonucleoprotein</keyword>